<evidence type="ECO:0000256" key="3">
    <source>
        <dbReference type="ARBA" id="ARBA00022989"/>
    </source>
</evidence>
<feature type="region of interest" description="Disordered" evidence="5">
    <location>
        <begin position="1"/>
        <end position="24"/>
    </location>
</feature>
<dbReference type="PANTHER" id="PTHR23501:SF198">
    <property type="entry name" value="AZOLE RESISTANCE PROTEIN 1-RELATED"/>
    <property type="match status" value="1"/>
</dbReference>
<feature type="transmembrane region" description="Helical" evidence="6">
    <location>
        <begin position="30"/>
        <end position="50"/>
    </location>
</feature>
<evidence type="ECO:0000256" key="4">
    <source>
        <dbReference type="ARBA" id="ARBA00023136"/>
    </source>
</evidence>
<accession>A0A317VQ59</accession>
<feature type="transmembrane region" description="Helical" evidence="6">
    <location>
        <begin position="136"/>
        <end position="157"/>
    </location>
</feature>
<comment type="caution">
    <text evidence="7">The sequence shown here is derived from an EMBL/GenBank/DDBJ whole genome shotgun (WGS) entry which is preliminary data.</text>
</comment>
<protein>
    <submittedName>
        <fullName evidence="7">MFS general substrate transporter</fullName>
    </submittedName>
</protein>
<dbReference type="InterPro" id="IPR011701">
    <property type="entry name" value="MFS"/>
</dbReference>
<sequence length="428" mass="45591">MTRIPSPTAEQISSTAGPSPAKNESLPPIVSLRLAIVVVGIGFAIFLGALDVNITDEFHSSSLTYHCSVGQRVIPPLTSHSVDSLLTLSSLQLAWGRLYKSFPAKGTFLDALVVFEVGFLGCGACPISVDLIVGRAIAGMGVSGGFSGAMIIASYTIPLHLCPLMNSALAVLMGSTRALGPVSGVALIMKASWRWCFYINLPLGALCGLLIDLGAAIPQSSGTSSKSWTTKLRWFDWIRMLLWIPFTVCWSSFYSSGASSSPGTTRASSTIWGTIFEFLIGGSSQLRQHFLPIYFHAVQRKSALTSGTSTLPLLVAYTTSLILTGIATLAVDQYASIMHVGSAIASVDMGLRTSAVSTLTAHTHPEPVDRVPDPQRGSGKQHRQQADGMAALLKTLTGLGLVYALEIKCPSARRGRYLPMRNSEVKKD</sequence>
<dbReference type="SUPFAM" id="SSF103473">
    <property type="entry name" value="MFS general substrate transporter"/>
    <property type="match status" value="1"/>
</dbReference>
<feature type="transmembrane region" description="Helical" evidence="6">
    <location>
        <begin position="195"/>
        <end position="217"/>
    </location>
</feature>
<feature type="region of interest" description="Disordered" evidence="5">
    <location>
        <begin position="360"/>
        <end position="386"/>
    </location>
</feature>
<dbReference type="InterPro" id="IPR036259">
    <property type="entry name" value="MFS_trans_sf"/>
</dbReference>
<evidence type="ECO:0000313" key="8">
    <source>
        <dbReference type="Proteomes" id="UP000246702"/>
    </source>
</evidence>
<dbReference type="EMBL" id="MSFK01000027">
    <property type="protein sequence ID" value="PWY76496.1"/>
    <property type="molecule type" value="Genomic_DNA"/>
</dbReference>
<proteinExistence type="predicted"/>
<feature type="transmembrane region" description="Helical" evidence="6">
    <location>
        <begin position="108"/>
        <end position="129"/>
    </location>
</feature>
<evidence type="ECO:0000256" key="5">
    <source>
        <dbReference type="SAM" id="MobiDB-lite"/>
    </source>
</evidence>
<evidence type="ECO:0000256" key="1">
    <source>
        <dbReference type="ARBA" id="ARBA00004141"/>
    </source>
</evidence>
<keyword evidence="4 6" id="KW-0472">Membrane</keyword>
<dbReference type="Gene3D" id="1.20.1720.10">
    <property type="entry name" value="Multidrug resistance protein D"/>
    <property type="match status" value="1"/>
</dbReference>
<dbReference type="AlphaFoldDB" id="A0A317VQ59"/>
<feature type="transmembrane region" description="Helical" evidence="6">
    <location>
        <begin position="237"/>
        <end position="256"/>
    </location>
</feature>
<evidence type="ECO:0000256" key="2">
    <source>
        <dbReference type="ARBA" id="ARBA00022692"/>
    </source>
</evidence>
<keyword evidence="3 6" id="KW-1133">Transmembrane helix</keyword>
<dbReference type="GO" id="GO:0005886">
    <property type="term" value="C:plasma membrane"/>
    <property type="evidence" value="ECO:0007669"/>
    <property type="project" value="TreeGrafter"/>
</dbReference>
<feature type="transmembrane region" description="Helical" evidence="6">
    <location>
        <begin position="169"/>
        <end position="188"/>
    </location>
</feature>
<dbReference type="GeneID" id="37118050"/>
<dbReference type="Proteomes" id="UP000246702">
    <property type="component" value="Unassembled WGS sequence"/>
</dbReference>
<keyword evidence="2 6" id="KW-0812">Transmembrane</keyword>
<organism evidence="7 8">
    <name type="scientific">Aspergillus sclerotioniger CBS 115572</name>
    <dbReference type="NCBI Taxonomy" id="1450535"/>
    <lineage>
        <taxon>Eukaryota</taxon>
        <taxon>Fungi</taxon>
        <taxon>Dikarya</taxon>
        <taxon>Ascomycota</taxon>
        <taxon>Pezizomycotina</taxon>
        <taxon>Eurotiomycetes</taxon>
        <taxon>Eurotiomycetidae</taxon>
        <taxon>Eurotiales</taxon>
        <taxon>Aspergillaceae</taxon>
        <taxon>Aspergillus</taxon>
        <taxon>Aspergillus subgen. Circumdati</taxon>
    </lineage>
</organism>
<evidence type="ECO:0000313" key="7">
    <source>
        <dbReference type="EMBL" id="PWY76496.1"/>
    </source>
</evidence>
<reference evidence="7 8" key="1">
    <citation type="submission" date="2016-12" db="EMBL/GenBank/DDBJ databases">
        <title>The genomes of Aspergillus section Nigri reveals drivers in fungal speciation.</title>
        <authorList>
            <consortium name="DOE Joint Genome Institute"/>
            <person name="Vesth T.C."/>
            <person name="Nybo J."/>
            <person name="Theobald S."/>
            <person name="Brandl J."/>
            <person name="Frisvad J.C."/>
            <person name="Nielsen K.F."/>
            <person name="Lyhne E.K."/>
            <person name="Kogle M.E."/>
            <person name="Kuo A."/>
            <person name="Riley R."/>
            <person name="Clum A."/>
            <person name="Nolan M."/>
            <person name="Lipzen A."/>
            <person name="Salamov A."/>
            <person name="Henrissat B."/>
            <person name="Wiebenga A."/>
            <person name="De Vries R.P."/>
            <person name="Grigoriev I.V."/>
            <person name="Mortensen U.H."/>
            <person name="Andersen M.R."/>
            <person name="Baker S.E."/>
        </authorList>
    </citation>
    <scope>NUCLEOTIDE SEQUENCE [LARGE SCALE GENOMIC DNA]</scope>
    <source>
        <strain evidence="7 8">CBS 115572</strain>
    </source>
</reference>
<dbReference type="RefSeq" id="XP_025464309.1">
    <property type="nucleotide sequence ID" value="XM_025615907.1"/>
</dbReference>
<comment type="subcellular location">
    <subcellularLocation>
        <location evidence="1">Membrane</location>
        <topology evidence="1">Multi-pass membrane protein</topology>
    </subcellularLocation>
</comment>
<dbReference type="Pfam" id="PF07690">
    <property type="entry name" value="MFS_1"/>
    <property type="match status" value="1"/>
</dbReference>
<dbReference type="GO" id="GO:0022857">
    <property type="term" value="F:transmembrane transporter activity"/>
    <property type="evidence" value="ECO:0007669"/>
    <property type="project" value="InterPro"/>
</dbReference>
<dbReference type="PANTHER" id="PTHR23501">
    <property type="entry name" value="MAJOR FACILITATOR SUPERFAMILY"/>
    <property type="match status" value="1"/>
</dbReference>
<name>A0A317VQ59_9EURO</name>
<evidence type="ECO:0000256" key="6">
    <source>
        <dbReference type="SAM" id="Phobius"/>
    </source>
</evidence>
<gene>
    <name evidence="7" type="ORF">BO94DRAFT_588815</name>
</gene>
<feature type="compositionally biased region" description="Basic and acidic residues" evidence="5">
    <location>
        <begin position="363"/>
        <end position="373"/>
    </location>
</feature>
<feature type="compositionally biased region" description="Polar residues" evidence="5">
    <location>
        <begin position="8"/>
        <end position="17"/>
    </location>
</feature>
<dbReference type="OrthoDB" id="5234029at2759"/>
<keyword evidence="8" id="KW-1185">Reference proteome</keyword>